<dbReference type="PROSITE" id="PS50262">
    <property type="entry name" value="G_PROTEIN_RECEP_F1_2"/>
    <property type="match status" value="1"/>
</dbReference>
<evidence type="ECO:0000256" key="1">
    <source>
        <dbReference type="ARBA" id="ARBA00004141"/>
    </source>
</evidence>
<sequence length="611" mass="68313">MFFRKINFDDPERGNSSAIFIGLCDYKAQLGLDLYNVTWCSRSSQDRDTTSFHHGVLLGTAVSGLIINFLVILYWITAWRRFKQIAHLFNVNLVIVDLLDCMAVPLMVQNDFGNINVSLGTCRALLLVHHGAFVARPLFLIFIWISRYNSLVIRSTTKTMSHMQWHQIFCTAVAWGVAVFSAVPSLIFANVGTVLSGSGEGGNNSSGKTSEDIYQRSDSRGTCGIPFAAFDRSYVSLQMTFVRLLMWTLTPLCVLCVTNILIIKMLHQNKFKRKVKPILILLVQLIGFLATEVPFTVTVFSNLATPVDRNCSANIGKENVALITHAFTVAHLSTNPLLYVILGVSVKTLYREFRTGQLWKSNKEARRQQASSCSRLDKLSGSTTPQSSRSVRTRGVVDAPLVEDYVFITNTITTTPATTTTGSSSVSADILFIHPNYHETTSSTNTSIDGDTTPESSAKHPYLPLGNNTNGSYYDNINQPLDLTADSKILYFSDTDTEDSEAAASSRVTHRKKNRAYHGFSYTTGNRRKHREKAKNTINFKSRRRSNSRSDLRKLANYLRPRTTSFTESEISAEANFSTYPCVFLKGAHCRKRGHRQQTVNEESNAEQSFV</sequence>
<keyword evidence="7" id="KW-0807">Transducer</keyword>
<dbReference type="InterPro" id="IPR050119">
    <property type="entry name" value="CCR1-9-like"/>
</dbReference>
<evidence type="ECO:0000313" key="11">
    <source>
        <dbReference type="EMBL" id="QOE74568.1"/>
    </source>
</evidence>
<proteinExistence type="predicted"/>
<keyword evidence="2 9" id="KW-0812">Transmembrane</keyword>
<evidence type="ECO:0000259" key="10">
    <source>
        <dbReference type="PROSITE" id="PS50262"/>
    </source>
</evidence>
<dbReference type="PANTHER" id="PTHR10489">
    <property type="entry name" value="CELL ADHESION MOLECULE"/>
    <property type="match status" value="1"/>
</dbReference>
<evidence type="ECO:0000256" key="9">
    <source>
        <dbReference type="SAM" id="Phobius"/>
    </source>
</evidence>
<keyword evidence="5 9" id="KW-0472">Membrane</keyword>
<dbReference type="Gene3D" id="1.20.1070.10">
    <property type="entry name" value="Rhodopsin 7-helix transmembrane proteins"/>
    <property type="match status" value="1"/>
</dbReference>
<evidence type="ECO:0000256" key="4">
    <source>
        <dbReference type="ARBA" id="ARBA00023040"/>
    </source>
</evidence>
<evidence type="ECO:0000256" key="7">
    <source>
        <dbReference type="ARBA" id="ARBA00023224"/>
    </source>
</evidence>
<protein>
    <submittedName>
        <fullName evidence="11">G protein-coupled receptor 2</fullName>
    </submittedName>
</protein>
<dbReference type="PANTHER" id="PTHR10489:SF932">
    <property type="entry name" value="G-PROTEIN COUPLED RECEPTORS FAMILY 1 PROFILE DOMAIN-CONTAINING PROTEIN"/>
    <property type="match status" value="1"/>
</dbReference>
<gene>
    <name evidence="11" type="primary">U12</name>
</gene>
<feature type="transmembrane region" description="Helical" evidence="9">
    <location>
        <begin position="168"/>
        <end position="189"/>
    </location>
</feature>
<evidence type="ECO:0000256" key="8">
    <source>
        <dbReference type="SAM" id="MobiDB-lite"/>
    </source>
</evidence>
<feature type="transmembrane region" description="Helical" evidence="9">
    <location>
        <begin position="278"/>
        <end position="300"/>
    </location>
</feature>
<dbReference type="PRINTS" id="PR00237">
    <property type="entry name" value="GPCRRHODOPSN"/>
</dbReference>
<dbReference type="InterPro" id="IPR017452">
    <property type="entry name" value="GPCR_Rhodpsn_7TM"/>
</dbReference>
<dbReference type="SUPFAM" id="SSF81321">
    <property type="entry name" value="Family A G protein-coupled receptor-like"/>
    <property type="match status" value="1"/>
</dbReference>
<feature type="transmembrane region" description="Helical" evidence="9">
    <location>
        <begin position="88"/>
        <end position="108"/>
    </location>
</feature>
<evidence type="ECO:0000256" key="3">
    <source>
        <dbReference type="ARBA" id="ARBA00022989"/>
    </source>
</evidence>
<reference evidence="11" key="3">
    <citation type="journal article" date="2016" name="MSphere">
        <title>Complete Genome Sequence of Elephant Endotheliotropic Herpesvirus 4, the First Example of a GC-Rich Branch Proboscivirus.</title>
        <authorList>
            <person name="Ling P.D."/>
            <person name="Long S.Y."/>
            <person name="Fuery A."/>
            <person name="Peng R.S."/>
            <person name="Heaggans S.Y."/>
            <person name="Qin X."/>
            <person name="Worley K.C."/>
            <person name="Dugan S."/>
            <person name="Hayward G.S."/>
        </authorList>
    </citation>
    <scope>NUCLEOTIDE SEQUENCE</scope>
    <source>
        <strain evidence="11">IP91 Thirunelli1</strain>
    </source>
</reference>
<comment type="subcellular location">
    <subcellularLocation>
        <location evidence="1">Membrane</location>
        <topology evidence="1">Multi-pass membrane protein</topology>
    </subcellularLocation>
</comment>
<accession>A0A866VT69</accession>
<reference evidence="11" key="5">
    <citation type="journal article" name="PLoS ONE">
        <title>Extended genotypic evaluation and comparison of twenty-two cases of lethal EEHV1 hemorrhagic disease in wild and captive Asian elephants in India.</title>
        <authorList>
            <person name="Zachariah A."/>
            <person name="Sajesh P.K."/>
            <person name="Santhosh S."/>
            <person name="Bathrachalam C."/>
            <person name="Megha M."/>
            <person name="Pandiyan J."/>
            <person name="Jishnu M."/>
            <person name="Kobragade R.S."/>
            <person name="Long S.Y."/>
            <person name="Zong J.-C."/>
            <person name="Latimer E.M."/>
            <person name="Heaggans S.Y."/>
            <person name="Hayward G.S."/>
        </authorList>
    </citation>
    <scope>NUCLEOTIDE SEQUENCE</scope>
    <source>
        <strain evidence="11">IP91 Thirunelli1</strain>
    </source>
</reference>
<keyword evidence="6 11" id="KW-0675">Receptor</keyword>
<evidence type="ECO:0000256" key="2">
    <source>
        <dbReference type="ARBA" id="ARBA00022692"/>
    </source>
</evidence>
<reference evidence="11" key="4">
    <citation type="submission" date="2019-08" db="EMBL/GenBank/DDBJ databases">
        <title>Annotated Complete DNA Sequences of Six EEHV1A Genomes from Lethal HD cases in Young Asian Elephants from India.</title>
        <authorList>
            <person name="Krishnankutty S.P."/>
            <person name="Zachariah A."/>
            <person name="Maheswari U."/>
            <person name="Heaggans S.Y."/>
            <person name="Muraleedharan M."/>
            <person name="Velayutham D."/>
            <person name="Santhosh S."/>
            <person name="Hayward G.S."/>
        </authorList>
    </citation>
    <scope>NUCLEOTIDE SEQUENCE</scope>
    <source>
        <strain evidence="11">IP91 Thirunelli1</strain>
    </source>
</reference>
<evidence type="ECO:0000256" key="6">
    <source>
        <dbReference type="ARBA" id="ARBA00023170"/>
    </source>
</evidence>
<dbReference type="GO" id="GO:0016020">
    <property type="term" value="C:membrane"/>
    <property type="evidence" value="ECO:0007669"/>
    <property type="project" value="UniProtKB-SubCell"/>
</dbReference>
<dbReference type="EMBL" id="MN366290">
    <property type="protein sequence ID" value="QOE74568.1"/>
    <property type="molecule type" value="Genomic_DNA"/>
</dbReference>
<feature type="transmembrane region" description="Helical" evidence="9">
    <location>
        <begin position="56"/>
        <end position="76"/>
    </location>
</feature>
<feature type="transmembrane region" description="Helical" evidence="9">
    <location>
        <begin position="320"/>
        <end position="344"/>
    </location>
</feature>
<feature type="region of interest" description="Disordered" evidence="8">
    <location>
        <begin position="441"/>
        <end position="463"/>
    </location>
</feature>
<name>A0A866VT69_ELHV1</name>
<evidence type="ECO:0000256" key="5">
    <source>
        <dbReference type="ARBA" id="ARBA00023136"/>
    </source>
</evidence>
<dbReference type="Pfam" id="PF00001">
    <property type="entry name" value="7tm_1"/>
    <property type="match status" value="1"/>
</dbReference>
<reference evidence="11" key="2">
    <citation type="journal article" date="2013" name="J. Wildl. Dis.">
        <title>Fatal herpesvirus hemorrhagic disease in wild and orphan asian elephants in southern India.</title>
        <authorList>
            <person name="Zachariah A."/>
            <person name="Zong J.-C."/>
            <person name="Long S.Y."/>
            <person name="Latimer E.M."/>
            <person name="Heaggans S.Y."/>
            <person name="Richman L.K."/>
            <person name="Hayward G.S."/>
        </authorList>
    </citation>
    <scope>NUCLEOTIDE SEQUENCE</scope>
    <source>
        <strain evidence="11">IP91 Thirunelli1</strain>
    </source>
</reference>
<feature type="transmembrane region" description="Helical" evidence="9">
    <location>
        <begin position="244"/>
        <end position="266"/>
    </location>
</feature>
<keyword evidence="4" id="KW-0297">G-protein coupled receptor</keyword>
<feature type="compositionally biased region" description="Polar residues" evidence="8">
    <location>
        <begin position="441"/>
        <end position="456"/>
    </location>
</feature>
<reference evidence="11" key="1">
    <citation type="journal article" date="2013" name="Genome Announc.">
        <title>Complete Genome Sequence of Elephant Endotheliotropic Herpesvirus 1A.</title>
        <authorList>
            <person name="Ling P.D."/>
            <person name="Reid J.G."/>
            <person name="Qin X."/>
            <person name="Muzny D.M."/>
            <person name="Gibbs R."/>
            <person name="Petrosino J."/>
            <person name="Peng R."/>
            <person name="Zong J.C."/>
            <person name="Heaggans S.Y."/>
            <person name="Hayward G.S."/>
        </authorList>
    </citation>
    <scope>NUCLEOTIDE SEQUENCE</scope>
    <source>
        <strain evidence="11">IP91 Thirunelli1</strain>
    </source>
</reference>
<feature type="compositionally biased region" description="Polar residues" evidence="8">
    <location>
        <begin position="369"/>
        <end position="390"/>
    </location>
</feature>
<dbReference type="GO" id="GO:0004930">
    <property type="term" value="F:G protein-coupled receptor activity"/>
    <property type="evidence" value="ECO:0007669"/>
    <property type="project" value="UniProtKB-KW"/>
</dbReference>
<feature type="domain" description="G-protein coupled receptors family 1 profile" evidence="10">
    <location>
        <begin position="67"/>
        <end position="339"/>
    </location>
</feature>
<keyword evidence="3 9" id="KW-1133">Transmembrane helix</keyword>
<organism evidence="11">
    <name type="scientific">Elephant endotheliotropic herpesvirus 1A</name>
    <dbReference type="NCBI Taxonomy" id="759753"/>
    <lineage>
        <taxon>Viruses</taxon>
        <taxon>Duplodnaviria</taxon>
        <taxon>Heunggongvirae</taxon>
        <taxon>Peploviricota</taxon>
        <taxon>Herviviricetes</taxon>
        <taxon>Herpesvirales</taxon>
        <taxon>Orthoherpesviridae</taxon>
        <taxon>Betaherpesvirinae</taxon>
        <taxon>Proboscivirus</taxon>
        <taxon>Proboscivirus elephantidbeta1</taxon>
        <taxon>Elephantid herpesvirus 1</taxon>
    </lineage>
</organism>
<feature type="transmembrane region" description="Helical" evidence="9">
    <location>
        <begin position="128"/>
        <end position="147"/>
    </location>
</feature>
<dbReference type="InterPro" id="IPR000276">
    <property type="entry name" value="GPCR_Rhodpsn"/>
</dbReference>
<feature type="region of interest" description="Disordered" evidence="8">
    <location>
        <begin position="369"/>
        <end position="393"/>
    </location>
</feature>